<organism evidence="1">
    <name type="scientific">Amphimedon queenslandica</name>
    <name type="common">Sponge</name>
    <dbReference type="NCBI Taxonomy" id="400682"/>
    <lineage>
        <taxon>Eukaryota</taxon>
        <taxon>Metazoa</taxon>
        <taxon>Porifera</taxon>
        <taxon>Demospongiae</taxon>
        <taxon>Heteroscleromorpha</taxon>
        <taxon>Haplosclerida</taxon>
        <taxon>Niphatidae</taxon>
        <taxon>Amphimedon</taxon>
    </lineage>
</organism>
<accession>A0A1X7TEE6</accession>
<dbReference type="AlphaFoldDB" id="A0A1X7TEE6"/>
<dbReference type="InParanoid" id="A0A1X7TEE6"/>
<dbReference type="EnsemblMetazoa" id="Aqu2.1.12984_001">
    <property type="protein sequence ID" value="Aqu2.1.12984_001"/>
    <property type="gene ID" value="Aqu2.1.12984"/>
</dbReference>
<protein>
    <submittedName>
        <fullName evidence="1">Uncharacterized protein</fullName>
    </submittedName>
</protein>
<sequence length="67" mass="7190">MAKIMCKSMNIVCQLGGLDILMSLMGSIGFMMKGSDLEEALQSVYGANAVSHYDSITWTLLSTGVIN</sequence>
<evidence type="ECO:0000313" key="1">
    <source>
        <dbReference type="EnsemblMetazoa" id="Aqu2.1.12984_001"/>
    </source>
</evidence>
<name>A0A1X7TEE6_AMPQE</name>
<reference evidence="1" key="1">
    <citation type="submission" date="2017-05" db="UniProtKB">
        <authorList>
            <consortium name="EnsemblMetazoa"/>
        </authorList>
    </citation>
    <scope>IDENTIFICATION</scope>
</reference>
<proteinExistence type="predicted"/>